<accession>A0AAJ6P8R3</accession>
<dbReference type="Proteomes" id="UP001223520">
    <property type="component" value="Chromosome"/>
</dbReference>
<organism evidence="1 2">
    <name type="scientific">Halotia branconii CENA392</name>
    <dbReference type="NCBI Taxonomy" id="1539056"/>
    <lineage>
        <taxon>Bacteria</taxon>
        <taxon>Bacillati</taxon>
        <taxon>Cyanobacteriota</taxon>
        <taxon>Cyanophyceae</taxon>
        <taxon>Nostocales</taxon>
        <taxon>Nodulariaceae</taxon>
        <taxon>Halotia</taxon>
    </lineage>
</organism>
<protein>
    <submittedName>
        <fullName evidence="1">Uncharacterized protein</fullName>
    </submittedName>
</protein>
<dbReference type="KEGG" id="hbq:QI031_25320"/>
<dbReference type="RefSeq" id="WP_281482355.1">
    <property type="nucleotide sequence ID" value="NZ_CP124543.1"/>
</dbReference>
<reference evidence="1 2" key="1">
    <citation type="journal article" date="2023" name="Limnol Oceanogr Lett">
        <title>Environmental adaptations by the intertidal Antarctic cyanobacterium Halotia branconii CENA392 as revealed using long-read genome sequencing.</title>
        <authorList>
            <person name="Dextro R.B."/>
            <person name="Delbaje E."/>
            <person name="Freitas P.N.N."/>
            <person name="Geraldes V."/>
            <person name="Pinto E."/>
            <person name="Long P.F."/>
            <person name="Fiore M.F."/>
        </authorList>
    </citation>
    <scope>NUCLEOTIDE SEQUENCE [LARGE SCALE GENOMIC DNA]</scope>
    <source>
        <strain evidence="1 2">CENA392</strain>
    </source>
</reference>
<gene>
    <name evidence="1" type="ORF">QI031_25320</name>
</gene>
<dbReference type="AlphaFoldDB" id="A0AAJ6P8R3"/>
<name>A0AAJ6P8R3_9CYAN</name>
<dbReference type="EMBL" id="CP124543">
    <property type="protein sequence ID" value="WGV25049.1"/>
    <property type="molecule type" value="Genomic_DNA"/>
</dbReference>
<evidence type="ECO:0000313" key="1">
    <source>
        <dbReference type="EMBL" id="WGV25049.1"/>
    </source>
</evidence>
<evidence type="ECO:0000313" key="2">
    <source>
        <dbReference type="Proteomes" id="UP001223520"/>
    </source>
</evidence>
<sequence>MTAGDIEQAERIYKYTLSVGLTADIIREAIRDIDIFLTVFPNYKSAISMRQLLQSSLK</sequence>
<proteinExistence type="predicted"/>
<keyword evidence="2" id="KW-1185">Reference proteome</keyword>